<dbReference type="Proteomes" id="UP000823872">
    <property type="component" value="Chromosome E1"/>
</dbReference>
<dbReference type="GeneTree" id="ENSGT00940000162235"/>
<reference evidence="1" key="3">
    <citation type="submission" date="2025-09" db="UniProtKB">
        <authorList>
            <consortium name="Ensembl"/>
        </authorList>
    </citation>
    <scope>IDENTIFICATION</scope>
    <source>
        <strain evidence="1">breed Abyssinian</strain>
    </source>
</reference>
<sequence length="40" mass="4624">MWVRTTLTIERWTKEKAKDNTSAWDENSTGAKAIGLSLWQ</sequence>
<reference evidence="1" key="2">
    <citation type="submission" date="2025-08" db="UniProtKB">
        <authorList>
            <consortium name="Ensembl"/>
        </authorList>
    </citation>
    <scope>IDENTIFICATION</scope>
    <source>
        <strain evidence="1">breed Abyssinian</strain>
    </source>
</reference>
<evidence type="ECO:0000313" key="1">
    <source>
        <dbReference type="Ensembl" id="ENSFCTP00005043614.1"/>
    </source>
</evidence>
<organism evidence="1 2">
    <name type="scientific">Felis catus</name>
    <name type="common">Cat</name>
    <name type="synonym">Felis silvestris catus</name>
    <dbReference type="NCBI Taxonomy" id="9685"/>
    <lineage>
        <taxon>Eukaryota</taxon>
        <taxon>Metazoa</taxon>
        <taxon>Chordata</taxon>
        <taxon>Craniata</taxon>
        <taxon>Vertebrata</taxon>
        <taxon>Euteleostomi</taxon>
        <taxon>Mammalia</taxon>
        <taxon>Eutheria</taxon>
        <taxon>Laurasiatheria</taxon>
        <taxon>Carnivora</taxon>
        <taxon>Feliformia</taxon>
        <taxon>Felidae</taxon>
        <taxon>Felinae</taxon>
        <taxon>Felis</taxon>
    </lineage>
</organism>
<name>A0ABI7Z9P2_FELCA</name>
<proteinExistence type="predicted"/>
<reference evidence="1 2" key="1">
    <citation type="submission" date="2021-02" db="EMBL/GenBank/DDBJ databases">
        <title>Safari Cat Assemblies.</title>
        <authorList>
            <person name="Bredemeyer K.R."/>
            <person name="Murphy W.J."/>
        </authorList>
    </citation>
    <scope>NUCLEOTIDE SEQUENCE [LARGE SCALE GENOMIC DNA]</scope>
</reference>
<gene>
    <name evidence="1" type="primary">PROCA1</name>
</gene>
<evidence type="ECO:0000313" key="2">
    <source>
        <dbReference type="Proteomes" id="UP000823872"/>
    </source>
</evidence>
<accession>A0ABI7Z9P2</accession>
<dbReference type="Ensembl" id="ENSFCTT00005059370.1">
    <property type="protein sequence ID" value="ENSFCTP00005043614.1"/>
    <property type="gene ID" value="ENSFCTG00005020670.1"/>
</dbReference>
<keyword evidence="2" id="KW-1185">Reference proteome</keyword>
<protein>
    <submittedName>
        <fullName evidence="1">Uncharacterized protein</fullName>
    </submittedName>
</protein>